<dbReference type="AlphaFoldDB" id="A0A8X6UX48"/>
<dbReference type="PROSITE" id="PS50600">
    <property type="entry name" value="ULP_PROTEASE"/>
    <property type="match status" value="1"/>
</dbReference>
<comment type="similarity">
    <text evidence="1">Belongs to the peptidase C48 family.</text>
</comment>
<dbReference type="EMBL" id="BMAU01021014">
    <property type="protein sequence ID" value="GFX86853.1"/>
    <property type="molecule type" value="Genomic_DNA"/>
</dbReference>
<keyword evidence="8" id="KW-1185">Reference proteome</keyword>
<proteinExistence type="inferred from homology"/>
<dbReference type="Pfam" id="PF02902">
    <property type="entry name" value="Peptidase_C48"/>
    <property type="match status" value="1"/>
</dbReference>
<organism evidence="7 8">
    <name type="scientific">Trichonephila clavipes</name>
    <name type="common">Golden silk orbweaver</name>
    <name type="synonym">Nephila clavipes</name>
    <dbReference type="NCBI Taxonomy" id="2585209"/>
    <lineage>
        <taxon>Eukaryota</taxon>
        <taxon>Metazoa</taxon>
        <taxon>Ecdysozoa</taxon>
        <taxon>Arthropoda</taxon>
        <taxon>Chelicerata</taxon>
        <taxon>Arachnida</taxon>
        <taxon>Araneae</taxon>
        <taxon>Araneomorphae</taxon>
        <taxon>Entelegynae</taxon>
        <taxon>Araneoidea</taxon>
        <taxon>Nephilidae</taxon>
        <taxon>Trichonephila</taxon>
    </lineage>
</organism>
<dbReference type="SUPFAM" id="SSF54001">
    <property type="entry name" value="Cysteine proteinases"/>
    <property type="match status" value="1"/>
</dbReference>
<dbReference type="Proteomes" id="UP000887159">
    <property type="component" value="Unassembled WGS sequence"/>
</dbReference>
<evidence type="ECO:0000256" key="1">
    <source>
        <dbReference type="ARBA" id="ARBA00005234"/>
    </source>
</evidence>
<dbReference type="PANTHER" id="PTHR12606:SF141">
    <property type="entry name" value="GH15225P-RELATED"/>
    <property type="match status" value="1"/>
</dbReference>
<evidence type="ECO:0000259" key="6">
    <source>
        <dbReference type="PROSITE" id="PS50600"/>
    </source>
</evidence>
<name>A0A8X6UX48_TRICX</name>
<dbReference type="PANTHER" id="PTHR12606">
    <property type="entry name" value="SENTRIN/SUMO-SPECIFIC PROTEASE"/>
    <property type="match status" value="1"/>
</dbReference>
<sequence>MSSLSRGCIRKRSDDEASTSDSEDEAPPVKGFRRSDGSKISTRTLTAKVFDAVSWLTELPFRGFPSSFKESILARAMQRSVEEIVLEDDDDEQEIIIDITDKEDTDVIDIADEDDIRVEGKGLCLSGKRSKNDPLNNSLHLTPNPFTSSTPFYKNLKASRERKLKSLSRKPVNGFYNKDKTKDEKLYSHDQKFHYNQHKAPITNPAADVEILLDTRETQGEKSDGLEIVTDVVSKQPYTVQTLRGPSMAHVFGATSKDFNLQDCDKSTSLMGRQSPSSKNYTAYELVRLQEKAQYQLLLNKIVNGNTYQPVLSSKVTKKPVQIQVDLTQEENEEPVTDPRCKREILEQPVNEFLEKYYKPYQQKTATTPKPVIDHKDIFTDKDDEVQVMDVEMPSYKPKPRSKPDFFSPEWIKELKSVITEETEQRLQMVTAQEQKLERYRLRREGKLAARGIPLTKTLPVEEEFPEITPEMEAIIMDAFDVVNKNASGDLVQLEDCTCSRNDLLTLSGLNWLNDCVINFYFKLIKQRNKESNGKLPAVYVFSSYFFPALKTRGEHHVMRWTRKQDIFSHDLLFVPLHFGMHWALCVVDNRVKTIRYYDSMHGTDEDCLRTILNFLVAEMKGKKNQILNPDSYTLEIVKDIPQQMNGSDCGMFSLKYAEYLSRDAPITFTQEHMQYFRRRMVVEIVEKKLFNQVV</sequence>
<keyword evidence="3" id="KW-0378">Hydrolase</keyword>
<feature type="compositionally biased region" description="Acidic residues" evidence="5">
    <location>
        <begin position="16"/>
        <end position="26"/>
    </location>
</feature>
<evidence type="ECO:0000313" key="7">
    <source>
        <dbReference type="EMBL" id="GFX86853.1"/>
    </source>
</evidence>
<dbReference type="InterPro" id="IPR038765">
    <property type="entry name" value="Papain-like_cys_pep_sf"/>
</dbReference>
<evidence type="ECO:0000313" key="8">
    <source>
        <dbReference type="Proteomes" id="UP000887159"/>
    </source>
</evidence>
<evidence type="ECO:0000256" key="5">
    <source>
        <dbReference type="SAM" id="MobiDB-lite"/>
    </source>
</evidence>
<dbReference type="InterPro" id="IPR003653">
    <property type="entry name" value="Peptidase_C48_C"/>
</dbReference>
<dbReference type="GO" id="GO:0016926">
    <property type="term" value="P:protein desumoylation"/>
    <property type="evidence" value="ECO:0007669"/>
    <property type="project" value="TreeGrafter"/>
</dbReference>
<feature type="region of interest" description="Disordered" evidence="5">
    <location>
        <begin position="1"/>
        <end position="37"/>
    </location>
</feature>
<dbReference type="GO" id="GO:0006508">
    <property type="term" value="P:proteolysis"/>
    <property type="evidence" value="ECO:0007669"/>
    <property type="project" value="UniProtKB-KW"/>
</dbReference>
<reference evidence="7" key="1">
    <citation type="submission" date="2020-08" db="EMBL/GenBank/DDBJ databases">
        <title>Multicomponent nature underlies the extraordinary mechanical properties of spider dragline silk.</title>
        <authorList>
            <person name="Kono N."/>
            <person name="Nakamura H."/>
            <person name="Mori M."/>
            <person name="Yoshida Y."/>
            <person name="Ohtoshi R."/>
            <person name="Malay A.D."/>
            <person name="Moran D.A.P."/>
            <person name="Tomita M."/>
            <person name="Numata K."/>
            <person name="Arakawa K."/>
        </authorList>
    </citation>
    <scope>NUCLEOTIDE SEQUENCE</scope>
</reference>
<keyword evidence="2" id="KW-0645">Protease</keyword>
<evidence type="ECO:0000256" key="3">
    <source>
        <dbReference type="ARBA" id="ARBA00022801"/>
    </source>
</evidence>
<comment type="caution">
    <text evidence="7">The sequence shown here is derived from an EMBL/GenBank/DDBJ whole genome shotgun (WGS) entry which is preliminary data.</text>
</comment>
<dbReference type="GO" id="GO:0060255">
    <property type="term" value="P:regulation of macromolecule metabolic process"/>
    <property type="evidence" value="ECO:0007669"/>
    <property type="project" value="UniProtKB-ARBA"/>
</dbReference>
<evidence type="ECO:0000256" key="2">
    <source>
        <dbReference type="ARBA" id="ARBA00022670"/>
    </source>
</evidence>
<gene>
    <name evidence="7" type="primary">Senp1</name>
    <name evidence="7" type="ORF">TNCV_3751261</name>
</gene>
<protein>
    <recommendedName>
        <fullName evidence="6">Ubiquitin-like protease family profile domain-containing protein</fullName>
    </recommendedName>
</protein>
<feature type="domain" description="Ubiquitin-like protease family profile" evidence="6">
    <location>
        <begin position="497"/>
        <end position="661"/>
    </location>
</feature>
<accession>A0A8X6UX48</accession>
<dbReference type="GO" id="GO:0016929">
    <property type="term" value="F:deSUMOylase activity"/>
    <property type="evidence" value="ECO:0007669"/>
    <property type="project" value="TreeGrafter"/>
</dbReference>
<dbReference type="Gene3D" id="3.40.395.10">
    <property type="entry name" value="Adenoviral Proteinase, Chain A"/>
    <property type="match status" value="1"/>
</dbReference>
<dbReference type="GO" id="GO:0080090">
    <property type="term" value="P:regulation of primary metabolic process"/>
    <property type="evidence" value="ECO:0007669"/>
    <property type="project" value="UniProtKB-ARBA"/>
</dbReference>
<dbReference type="FunFam" id="3.40.395.10:FF:000001">
    <property type="entry name" value="Sentrin-specific protease 1"/>
    <property type="match status" value="1"/>
</dbReference>
<keyword evidence="4" id="KW-0788">Thiol protease</keyword>
<dbReference type="GO" id="GO:0005634">
    <property type="term" value="C:nucleus"/>
    <property type="evidence" value="ECO:0007669"/>
    <property type="project" value="TreeGrafter"/>
</dbReference>
<evidence type="ECO:0000256" key="4">
    <source>
        <dbReference type="ARBA" id="ARBA00022807"/>
    </source>
</evidence>